<dbReference type="RefSeq" id="WP_284232162.1">
    <property type="nucleotide sequence ID" value="NZ_BSUL01000001.1"/>
</dbReference>
<name>A0AA37UEC1_9MICO</name>
<evidence type="ECO:0000256" key="3">
    <source>
        <dbReference type="SAM" id="MobiDB-lite"/>
    </source>
</evidence>
<gene>
    <name evidence="4" type="primary">gpm_1</name>
    <name evidence="4" type="ORF">GCM10025874_19720</name>
</gene>
<protein>
    <submittedName>
        <fullName evidence="4">Phosphoglycerate mutase</fullName>
    </submittedName>
</protein>
<comment type="caution">
    <text evidence="4">The sequence shown here is derived from an EMBL/GenBank/DDBJ whole genome shotgun (WGS) entry which is preliminary data.</text>
</comment>
<evidence type="ECO:0000313" key="4">
    <source>
        <dbReference type="EMBL" id="GMA28719.1"/>
    </source>
</evidence>
<dbReference type="Gene3D" id="3.40.50.1240">
    <property type="entry name" value="Phosphoglycerate mutase-like"/>
    <property type="match status" value="1"/>
</dbReference>
<proteinExistence type="predicted"/>
<dbReference type="Proteomes" id="UP001157160">
    <property type="component" value="Unassembled WGS sequence"/>
</dbReference>
<keyword evidence="1" id="KW-0324">Glycolysis</keyword>
<feature type="compositionally biased region" description="Acidic residues" evidence="3">
    <location>
        <begin position="228"/>
        <end position="239"/>
    </location>
</feature>
<dbReference type="InterPro" id="IPR013078">
    <property type="entry name" value="His_Pase_superF_clade-1"/>
</dbReference>
<dbReference type="GO" id="GO:0016791">
    <property type="term" value="F:phosphatase activity"/>
    <property type="evidence" value="ECO:0007669"/>
    <property type="project" value="TreeGrafter"/>
</dbReference>
<dbReference type="Pfam" id="PF00300">
    <property type="entry name" value="His_Phos_1"/>
    <property type="match status" value="1"/>
</dbReference>
<keyword evidence="5" id="KW-1185">Reference proteome</keyword>
<reference evidence="4 5" key="1">
    <citation type="journal article" date="2014" name="Int. J. Syst. Evol. Microbiol.">
        <title>Complete genome sequence of Corynebacterium casei LMG S-19264T (=DSM 44701T), isolated from a smear-ripened cheese.</title>
        <authorList>
            <consortium name="US DOE Joint Genome Institute (JGI-PGF)"/>
            <person name="Walter F."/>
            <person name="Albersmeier A."/>
            <person name="Kalinowski J."/>
            <person name="Ruckert C."/>
        </authorList>
    </citation>
    <scope>NUCLEOTIDE SEQUENCE [LARGE SCALE GENOMIC DNA]</scope>
    <source>
        <strain evidence="4 5">NBRC 112289</strain>
    </source>
</reference>
<dbReference type="EMBL" id="BSUL01000001">
    <property type="protein sequence ID" value="GMA28719.1"/>
    <property type="molecule type" value="Genomic_DNA"/>
</dbReference>
<dbReference type="GO" id="GO:0005737">
    <property type="term" value="C:cytoplasm"/>
    <property type="evidence" value="ECO:0007669"/>
    <property type="project" value="TreeGrafter"/>
</dbReference>
<feature type="region of interest" description="Disordered" evidence="3">
    <location>
        <begin position="217"/>
        <end position="239"/>
    </location>
</feature>
<dbReference type="InterPro" id="IPR001345">
    <property type="entry name" value="PG/BPGM_mutase_AS"/>
</dbReference>
<organism evidence="4 5">
    <name type="scientific">Arenivirga flava</name>
    <dbReference type="NCBI Taxonomy" id="1930060"/>
    <lineage>
        <taxon>Bacteria</taxon>
        <taxon>Bacillati</taxon>
        <taxon>Actinomycetota</taxon>
        <taxon>Actinomycetes</taxon>
        <taxon>Micrococcales</taxon>
        <taxon>Microbacteriaceae</taxon>
        <taxon>Arenivirga</taxon>
    </lineage>
</organism>
<evidence type="ECO:0000256" key="2">
    <source>
        <dbReference type="ARBA" id="ARBA00023235"/>
    </source>
</evidence>
<dbReference type="InterPro" id="IPR029033">
    <property type="entry name" value="His_PPase_superfam"/>
</dbReference>
<dbReference type="PANTHER" id="PTHR48100">
    <property type="entry name" value="BROAD-SPECIFICITY PHOSPHATASE YOR283W-RELATED"/>
    <property type="match status" value="1"/>
</dbReference>
<evidence type="ECO:0000313" key="5">
    <source>
        <dbReference type="Proteomes" id="UP001157160"/>
    </source>
</evidence>
<dbReference type="PANTHER" id="PTHR48100:SF1">
    <property type="entry name" value="HISTIDINE PHOSPHATASE FAMILY PROTEIN-RELATED"/>
    <property type="match status" value="1"/>
</dbReference>
<dbReference type="CDD" id="cd07067">
    <property type="entry name" value="HP_PGM_like"/>
    <property type="match status" value="1"/>
</dbReference>
<accession>A0AA37UEC1</accession>
<dbReference type="PROSITE" id="PS00175">
    <property type="entry name" value="PG_MUTASE"/>
    <property type="match status" value="1"/>
</dbReference>
<keyword evidence="2" id="KW-0413">Isomerase</keyword>
<sequence length="239" mass="25913">MSTATLLLIRHGESIANLAAAAAERSGALRLDVEQRDADVPLSELGVRQARTLAEPLAAAGVDRVLVSPYRRAQETARIGLQGARLHREPRIDDRLRDRELGVLDLLTWAGVEQLHPEEAARRVRLGKYYHRPPGGESWADVALRLRPVLERLQSGCTALVAHDAVVTIATGLLLGLDEPDLMRFASEHPVPNASITELRLADGGWALERFGDDAHVGPGLGTVHDGTDEEGAPEPDRP</sequence>
<dbReference type="SMART" id="SM00855">
    <property type="entry name" value="PGAM"/>
    <property type="match status" value="1"/>
</dbReference>
<dbReference type="InterPro" id="IPR050275">
    <property type="entry name" value="PGM_Phosphatase"/>
</dbReference>
<dbReference type="AlphaFoldDB" id="A0AA37UEC1"/>
<dbReference type="SUPFAM" id="SSF53254">
    <property type="entry name" value="Phosphoglycerate mutase-like"/>
    <property type="match status" value="1"/>
</dbReference>
<evidence type="ECO:0000256" key="1">
    <source>
        <dbReference type="ARBA" id="ARBA00023152"/>
    </source>
</evidence>